<organism evidence="1 2">
    <name type="scientific">Streptomyces alanosinicus</name>
    <dbReference type="NCBI Taxonomy" id="68171"/>
    <lineage>
        <taxon>Bacteria</taxon>
        <taxon>Bacillati</taxon>
        <taxon>Actinomycetota</taxon>
        <taxon>Actinomycetes</taxon>
        <taxon>Kitasatosporales</taxon>
        <taxon>Streptomycetaceae</taxon>
        <taxon>Streptomyces</taxon>
    </lineage>
</organism>
<gene>
    <name evidence="1" type="ORF">GCM10010339_73350</name>
</gene>
<dbReference type="EMBL" id="BMVG01000031">
    <property type="protein sequence ID" value="GHE11920.1"/>
    <property type="molecule type" value="Genomic_DNA"/>
</dbReference>
<dbReference type="RefSeq" id="WP_189957944.1">
    <property type="nucleotide sequence ID" value="NZ_BMVG01000031.1"/>
</dbReference>
<reference evidence="1" key="1">
    <citation type="journal article" date="2014" name="Int. J. Syst. Evol. Microbiol.">
        <title>Complete genome sequence of Corynebacterium casei LMG S-19264T (=DSM 44701T), isolated from a smear-ripened cheese.</title>
        <authorList>
            <consortium name="US DOE Joint Genome Institute (JGI-PGF)"/>
            <person name="Walter F."/>
            <person name="Albersmeier A."/>
            <person name="Kalinowski J."/>
            <person name="Ruckert C."/>
        </authorList>
    </citation>
    <scope>NUCLEOTIDE SEQUENCE</scope>
    <source>
        <strain evidence="1">JCM 4714</strain>
    </source>
</reference>
<name>A0A919D6Z7_9ACTN</name>
<evidence type="ECO:0000313" key="2">
    <source>
        <dbReference type="Proteomes" id="UP000655443"/>
    </source>
</evidence>
<evidence type="ECO:0000313" key="1">
    <source>
        <dbReference type="EMBL" id="GHE11920.1"/>
    </source>
</evidence>
<keyword evidence="2" id="KW-1185">Reference proteome</keyword>
<accession>A0A919D6Z7</accession>
<protein>
    <submittedName>
        <fullName evidence="1">Uncharacterized protein</fullName>
    </submittedName>
</protein>
<reference evidence="1" key="2">
    <citation type="submission" date="2020-09" db="EMBL/GenBank/DDBJ databases">
        <authorList>
            <person name="Sun Q."/>
            <person name="Ohkuma M."/>
        </authorList>
    </citation>
    <scope>NUCLEOTIDE SEQUENCE</scope>
    <source>
        <strain evidence="1">JCM 4714</strain>
    </source>
</reference>
<dbReference type="AlphaFoldDB" id="A0A919D6Z7"/>
<dbReference type="Proteomes" id="UP000655443">
    <property type="component" value="Unassembled WGS sequence"/>
</dbReference>
<sequence length="204" mass="22124">MASLHQAVAERQLVDLLATRETAVALVQARSAHLSGRFGSYGDAIGQQHRTLPSRWRAEQHASFLMVHAAVASGRAAVAAVALGQAPAADADRALNGRALGRLPQPYCAEVDPDQKSGRCDGLMRWETPAVARQSTGCSFTSVGCRSPYPVPVYTRTWLDPMEIPLEVGDSLPSRTWAHLEQDGGVARWPYGSAFVWIFVSRRS</sequence>
<proteinExistence type="predicted"/>
<comment type="caution">
    <text evidence="1">The sequence shown here is derived from an EMBL/GenBank/DDBJ whole genome shotgun (WGS) entry which is preliminary data.</text>
</comment>